<dbReference type="eggNOG" id="ENOG502ZI8Q">
    <property type="taxonomic scope" value="Bacteria"/>
</dbReference>
<accession>S9P3C2</accession>
<keyword evidence="2" id="KW-1185">Reference proteome</keyword>
<dbReference type="RefSeq" id="WP_002643414.1">
    <property type="nucleotide sequence ID" value="NZ_ANAH02000020.1"/>
</dbReference>
<name>S9P3C2_CYSF2</name>
<proteinExistence type="predicted"/>
<reference evidence="1" key="1">
    <citation type="submission" date="2013-05" db="EMBL/GenBank/DDBJ databases">
        <title>Genome assembly of Cystobacter fuscus DSM 2262.</title>
        <authorList>
            <person name="Sharma G."/>
            <person name="Khatri I."/>
            <person name="Kaur C."/>
            <person name="Mayilraj S."/>
            <person name="Subramanian S."/>
        </authorList>
    </citation>
    <scope>NUCLEOTIDE SEQUENCE [LARGE SCALE GENOMIC DNA]</scope>
    <source>
        <strain evidence="1">DSM 2262</strain>
    </source>
</reference>
<evidence type="ECO:0000313" key="1">
    <source>
        <dbReference type="EMBL" id="EPX58970.1"/>
    </source>
</evidence>
<protein>
    <recommendedName>
        <fullName evidence="3">Thioredoxin domain-containing protein</fullName>
    </recommendedName>
</protein>
<sequence length="163" mass="17928">MGVLLPSLAPAALPIGQELPFFVGTDLTGTQRRSSELTRQPSVVIAATSRAASGEAHSWARALIERYGNNIPLVTLIAIDLPFFISDDLARGKAREKIPHEYWEQTWLGGEGDIQRALQLEPDSEVPYVFTLDSQGRISAAVHGPVGAPESSRIWQEIQAWRR</sequence>
<gene>
    <name evidence="1" type="ORF">D187_003347</name>
</gene>
<evidence type="ECO:0000313" key="2">
    <source>
        <dbReference type="Proteomes" id="UP000011682"/>
    </source>
</evidence>
<dbReference type="AlphaFoldDB" id="S9P3C2"/>
<dbReference type="EMBL" id="ANAH02000020">
    <property type="protein sequence ID" value="EPX58970.1"/>
    <property type="molecule type" value="Genomic_DNA"/>
</dbReference>
<comment type="caution">
    <text evidence="1">The sequence shown here is derived from an EMBL/GenBank/DDBJ whole genome shotgun (WGS) entry which is preliminary data.</text>
</comment>
<dbReference type="Proteomes" id="UP000011682">
    <property type="component" value="Unassembled WGS sequence"/>
</dbReference>
<evidence type="ECO:0008006" key="3">
    <source>
        <dbReference type="Google" id="ProtNLM"/>
    </source>
</evidence>
<dbReference type="OrthoDB" id="5510327at2"/>
<organism evidence="1 2">
    <name type="scientific">Cystobacter fuscus (strain ATCC 25194 / DSM 2262 / NBRC 100088 / M29)</name>
    <dbReference type="NCBI Taxonomy" id="1242864"/>
    <lineage>
        <taxon>Bacteria</taxon>
        <taxon>Pseudomonadati</taxon>
        <taxon>Myxococcota</taxon>
        <taxon>Myxococcia</taxon>
        <taxon>Myxococcales</taxon>
        <taxon>Cystobacterineae</taxon>
        <taxon>Archangiaceae</taxon>
        <taxon>Cystobacter</taxon>
    </lineage>
</organism>